<evidence type="ECO:0000313" key="1">
    <source>
        <dbReference type="EMBL" id="MCM2374314.1"/>
    </source>
</evidence>
<dbReference type="RefSeq" id="WP_250932202.1">
    <property type="nucleotide sequence ID" value="NZ_JAMQBK010000083.1"/>
</dbReference>
<evidence type="ECO:0000313" key="2">
    <source>
        <dbReference type="Proteomes" id="UP001202961"/>
    </source>
</evidence>
<keyword evidence="2" id="KW-1185">Reference proteome</keyword>
<organism evidence="1 2">
    <name type="scientific">Aporhodopirellula aestuarii</name>
    <dbReference type="NCBI Taxonomy" id="2950107"/>
    <lineage>
        <taxon>Bacteria</taxon>
        <taxon>Pseudomonadati</taxon>
        <taxon>Planctomycetota</taxon>
        <taxon>Planctomycetia</taxon>
        <taxon>Pirellulales</taxon>
        <taxon>Pirellulaceae</taxon>
        <taxon>Aporhodopirellula</taxon>
    </lineage>
</organism>
<reference evidence="1 2" key="1">
    <citation type="journal article" date="2022" name="Syst. Appl. Microbiol.">
        <title>Rhodopirellula aestuarii sp. nov., a novel member of the genus Rhodopirellula isolated from brackish sediments collected in the Tagus River estuary, Portugal.</title>
        <authorList>
            <person name="Vitorino I.R."/>
            <person name="Klimek D."/>
            <person name="Calusinska M."/>
            <person name="Lobo-da-Cunha A."/>
            <person name="Vasconcelos V."/>
            <person name="Lage O.M."/>
        </authorList>
    </citation>
    <scope>NUCLEOTIDE SEQUENCE [LARGE SCALE GENOMIC DNA]</scope>
    <source>
        <strain evidence="1 2">ICT_H3.1</strain>
    </source>
</reference>
<dbReference type="Proteomes" id="UP001202961">
    <property type="component" value="Unassembled WGS sequence"/>
</dbReference>
<protein>
    <recommendedName>
        <fullName evidence="3">FHA domain-containing protein</fullName>
    </recommendedName>
</protein>
<sequence length="356" mass="39601">MNSSQSEHLSSQPDAIELSVYTGGRRRFCVKIDRTVDVGRQRSAESPPFHYENHGPDARLIVADRLETQISRSHVEISPQADGEIMLRNTTRNCRITIDPGRELMPGKTCYVRGHVRLHLHNLTLVIQPQKVSERMISLGTPSPLTRANLQRPASGSGDGRTSLVATLGSSFDAEQGDQLMVWLRTIATLFYSASTNAHFLEDALYAIDSVIGLEQAMVWHRQDGTWHIRSWLSDGEIQSQLTDAAGQFGIAPAKVLERITEWKQTVLYHSETDTEEEIGIDEAGDSQYAIVASPIMDTQDRVVGALMGLRRSRNQHGERHELISKLEASLIELIASGVRFDLIAAEDAPDRPKTD</sequence>
<dbReference type="EMBL" id="JAMQBK010000083">
    <property type="protein sequence ID" value="MCM2374314.1"/>
    <property type="molecule type" value="Genomic_DNA"/>
</dbReference>
<gene>
    <name evidence="1" type="ORF">NB063_27160</name>
</gene>
<name>A0ABT0UBC4_9BACT</name>
<comment type="caution">
    <text evidence="1">The sequence shown here is derived from an EMBL/GenBank/DDBJ whole genome shotgun (WGS) entry which is preliminary data.</text>
</comment>
<accession>A0ABT0UBC4</accession>
<proteinExistence type="predicted"/>
<evidence type="ECO:0008006" key="3">
    <source>
        <dbReference type="Google" id="ProtNLM"/>
    </source>
</evidence>